<evidence type="ECO:0000256" key="1">
    <source>
        <dbReference type="ARBA" id="ARBA00004123"/>
    </source>
</evidence>
<keyword evidence="5" id="KW-1185">Reference proteome</keyword>
<dbReference type="PROSITE" id="PS51253">
    <property type="entry name" value="HTH_CENPB"/>
    <property type="match status" value="1"/>
</dbReference>
<keyword evidence="2" id="KW-0238">DNA-binding</keyword>
<proteinExistence type="predicted"/>
<dbReference type="OrthoDB" id="361972at2759"/>
<dbReference type="Pfam" id="PF03221">
    <property type="entry name" value="HTH_Tnp_Tc5"/>
    <property type="match status" value="1"/>
</dbReference>
<sequence length="109" mass="12716">MEKRLSICIDDELERIRPLIQYIIMEIARRIFNYIQVEASDTSETFVISPEWFNRFKHRNNLHSIQIKGEAASGVTKAVAEFPATLKTIIERGNYPPELVLVLMKKAYF</sequence>
<evidence type="ECO:0000259" key="3">
    <source>
        <dbReference type="PROSITE" id="PS51253"/>
    </source>
</evidence>
<feature type="domain" description="HTH CENPB-type" evidence="3">
    <location>
        <begin position="1"/>
        <end position="66"/>
    </location>
</feature>
<name>A0A8X6KHJ7_TRICU</name>
<dbReference type="InterPro" id="IPR009057">
    <property type="entry name" value="Homeodomain-like_sf"/>
</dbReference>
<dbReference type="GO" id="GO:0003677">
    <property type="term" value="F:DNA binding"/>
    <property type="evidence" value="ECO:0007669"/>
    <property type="project" value="UniProtKB-KW"/>
</dbReference>
<protein>
    <recommendedName>
        <fullName evidence="3">HTH CENPB-type domain-containing protein</fullName>
    </recommendedName>
</protein>
<evidence type="ECO:0000313" key="4">
    <source>
        <dbReference type="EMBL" id="GFQ74059.1"/>
    </source>
</evidence>
<accession>A0A8X6KHJ7</accession>
<organism evidence="4 5">
    <name type="scientific">Trichonephila clavata</name>
    <name type="common">Joro spider</name>
    <name type="synonym">Nephila clavata</name>
    <dbReference type="NCBI Taxonomy" id="2740835"/>
    <lineage>
        <taxon>Eukaryota</taxon>
        <taxon>Metazoa</taxon>
        <taxon>Ecdysozoa</taxon>
        <taxon>Arthropoda</taxon>
        <taxon>Chelicerata</taxon>
        <taxon>Arachnida</taxon>
        <taxon>Araneae</taxon>
        <taxon>Araneomorphae</taxon>
        <taxon>Entelegynae</taxon>
        <taxon>Araneoidea</taxon>
        <taxon>Nephilidae</taxon>
        <taxon>Trichonephila</taxon>
    </lineage>
</organism>
<reference evidence="4" key="1">
    <citation type="submission" date="2020-07" db="EMBL/GenBank/DDBJ databases">
        <title>Multicomponent nature underlies the extraordinary mechanical properties of spider dragline silk.</title>
        <authorList>
            <person name="Kono N."/>
            <person name="Nakamura H."/>
            <person name="Mori M."/>
            <person name="Yoshida Y."/>
            <person name="Ohtoshi R."/>
            <person name="Malay A.D."/>
            <person name="Moran D.A.P."/>
            <person name="Tomita M."/>
            <person name="Numata K."/>
            <person name="Arakawa K."/>
        </authorList>
    </citation>
    <scope>NUCLEOTIDE SEQUENCE</scope>
</reference>
<dbReference type="Proteomes" id="UP000887116">
    <property type="component" value="Unassembled WGS sequence"/>
</dbReference>
<dbReference type="GO" id="GO:0005634">
    <property type="term" value="C:nucleus"/>
    <property type="evidence" value="ECO:0007669"/>
    <property type="project" value="UniProtKB-SubCell"/>
</dbReference>
<dbReference type="InterPro" id="IPR006600">
    <property type="entry name" value="HTH_CenpB_DNA-bd_dom"/>
</dbReference>
<comment type="subcellular location">
    <subcellularLocation>
        <location evidence="1">Nucleus</location>
    </subcellularLocation>
</comment>
<dbReference type="EMBL" id="BMAO01011487">
    <property type="protein sequence ID" value="GFQ74059.1"/>
    <property type="molecule type" value="Genomic_DNA"/>
</dbReference>
<evidence type="ECO:0000313" key="5">
    <source>
        <dbReference type="Proteomes" id="UP000887116"/>
    </source>
</evidence>
<comment type="caution">
    <text evidence="4">The sequence shown here is derived from an EMBL/GenBank/DDBJ whole genome shotgun (WGS) entry which is preliminary data.</text>
</comment>
<dbReference type="Gene3D" id="1.10.10.60">
    <property type="entry name" value="Homeodomain-like"/>
    <property type="match status" value="1"/>
</dbReference>
<dbReference type="AlphaFoldDB" id="A0A8X6KHJ7"/>
<gene>
    <name evidence="4" type="ORF">TNCT_457361</name>
</gene>
<dbReference type="SUPFAM" id="SSF46689">
    <property type="entry name" value="Homeodomain-like"/>
    <property type="match status" value="1"/>
</dbReference>
<evidence type="ECO:0000256" key="2">
    <source>
        <dbReference type="ARBA" id="ARBA00023125"/>
    </source>
</evidence>